<accession>A0A6J4TSE1</accession>
<evidence type="ECO:0000313" key="1">
    <source>
        <dbReference type="EMBL" id="CAA9529605.1"/>
    </source>
</evidence>
<dbReference type="AlphaFoldDB" id="A0A6J4TSE1"/>
<name>A0A6J4TSE1_9SPHN</name>
<dbReference type="EMBL" id="CADCVX010000502">
    <property type="protein sequence ID" value="CAA9529605.1"/>
    <property type="molecule type" value="Genomic_DNA"/>
</dbReference>
<sequence>MSDAVRLVHRAIASSTGAAGVARGVPEAMMVQRKRKWAALTAAAMLGGCDSGGGDTRQTPARAPLVVANPFHDRLLQLSDLQRDAAFRGAIRSARESCDRVEASSFQQDHGNLKMWTASCRQSAYAVFVAPNGDIQVRDCADAATLKLPACRPATG</sequence>
<organism evidence="1">
    <name type="scientific">uncultured Sphingomonadaceae bacterium</name>
    <dbReference type="NCBI Taxonomy" id="169976"/>
    <lineage>
        <taxon>Bacteria</taxon>
        <taxon>Pseudomonadati</taxon>
        <taxon>Pseudomonadota</taxon>
        <taxon>Alphaproteobacteria</taxon>
        <taxon>Sphingomonadales</taxon>
        <taxon>Sphingomonadaceae</taxon>
        <taxon>environmental samples</taxon>
    </lineage>
</organism>
<proteinExistence type="predicted"/>
<protein>
    <submittedName>
        <fullName evidence="1">Uncharacterized protein</fullName>
    </submittedName>
</protein>
<reference evidence="1" key="1">
    <citation type="submission" date="2020-02" db="EMBL/GenBank/DDBJ databases">
        <authorList>
            <person name="Meier V. D."/>
        </authorList>
    </citation>
    <scope>NUCLEOTIDE SEQUENCE</scope>
    <source>
        <strain evidence="1">AVDCRST_MAG91</strain>
    </source>
</reference>
<gene>
    <name evidence="1" type="ORF">AVDCRST_MAG91-2841</name>
</gene>